<dbReference type="OrthoDB" id="371734at2157"/>
<dbReference type="Gene3D" id="1.10.10.1710">
    <property type="entry name" value="Deoxyribodipyrimidine photolyase-related"/>
    <property type="match status" value="1"/>
</dbReference>
<dbReference type="Pfam" id="PF04244">
    <property type="entry name" value="DPRP"/>
    <property type="match status" value="1"/>
</dbReference>
<proteinExistence type="predicted"/>
<dbReference type="SUPFAM" id="SSF48173">
    <property type="entry name" value="Cryptochrome/photolyase FAD-binding domain"/>
    <property type="match status" value="1"/>
</dbReference>
<feature type="compositionally biased region" description="Acidic residues" evidence="1">
    <location>
        <begin position="159"/>
        <end position="174"/>
    </location>
</feature>
<evidence type="ECO:0000313" key="3">
    <source>
        <dbReference type="Proteomes" id="UP000451471"/>
    </source>
</evidence>
<dbReference type="InterPro" id="IPR052551">
    <property type="entry name" value="UV-DNA_repair_photolyase"/>
</dbReference>
<dbReference type="Gene3D" id="3.40.50.620">
    <property type="entry name" value="HUPs"/>
    <property type="match status" value="1"/>
</dbReference>
<sequence>MTVLVLGDQLTRRHGPLSEGSPDVLMVEATAFATRHAYHPHKLTLVFSAMRHFRDELRDTGHSVDYRQTETFAEGVETHLADHPGDELVVMDPPSHRGAERLHDVVESAGGSLDVVQNDLFLVTPAAFDDWFDGESGDSDYTHEEFYRWQRRETGYLMDGDDPEGGEWNLDDQNQESADPERAFPDPPRYDPDETTREVLDWVEDTFDGSYDTDEKGGAWADPEPFCWPVTREQALDALADFCEHRLAGFGPYQDAMLDGEWSLDHLLLSPAINLGLLHPREVVERAIETSRGRDDVPLNSIEGFVRQLVGWREFMRQTYRREMPELATANLLDAPHDLPEFYWTGETDMHCLSDVVESVRKRGYTHHIPRLMLLSNFALTYGVEPTRINEWFHAAYVDAFHWVTTPNVIGMGVFGTDVLTTKPYAASANYIDGMSDYCSGCEYAKTKTTGENACPFNALYWDFLGRHEESLRSNDRIGPVYGHWDRKDDEEREEIHDRADEIRTLAESGDL</sequence>
<name>A0A6B0GMP9_9EURY</name>
<feature type="compositionally biased region" description="Basic and acidic residues" evidence="1">
    <location>
        <begin position="489"/>
        <end position="505"/>
    </location>
</feature>
<feature type="compositionally biased region" description="Basic and acidic residues" evidence="1">
    <location>
        <begin position="179"/>
        <end position="194"/>
    </location>
</feature>
<keyword evidence="2" id="KW-0456">Lyase</keyword>
<dbReference type="Proteomes" id="UP000451471">
    <property type="component" value="Unassembled WGS sequence"/>
</dbReference>
<dbReference type="PANTHER" id="PTHR38657">
    <property type="entry name" value="SLR1343 PROTEIN"/>
    <property type="match status" value="1"/>
</dbReference>
<organism evidence="2 3">
    <name type="scientific">Halomarina oriensis</name>
    <dbReference type="NCBI Taxonomy" id="671145"/>
    <lineage>
        <taxon>Archaea</taxon>
        <taxon>Methanobacteriati</taxon>
        <taxon>Methanobacteriota</taxon>
        <taxon>Stenosarchaea group</taxon>
        <taxon>Halobacteria</taxon>
        <taxon>Halobacteriales</taxon>
        <taxon>Natronomonadaceae</taxon>
        <taxon>Halomarina</taxon>
    </lineage>
</organism>
<feature type="region of interest" description="Disordered" evidence="1">
    <location>
        <begin position="489"/>
        <end position="512"/>
    </location>
</feature>
<reference evidence="2 3" key="1">
    <citation type="submission" date="2019-12" db="EMBL/GenBank/DDBJ databases">
        <title>Halocatena pleomorpha gen. nov. sp. nov., an extremely halophilic archaeon of family Halobacteriaceae isolated from saltpan soil.</title>
        <authorList>
            <person name="Pal Y."/>
            <person name="Verma A."/>
            <person name="Krishnamurthi S."/>
            <person name="Kumar P."/>
        </authorList>
    </citation>
    <scope>NUCLEOTIDE SEQUENCE [LARGE SCALE GENOMIC DNA]</scope>
    <source>
        <strain evidence="2 3">JCM 16495</strain>
    </source>
</reference>
<dbReference type="Gene3D" id="1.25.40.80">
    <property type="match status" value="1"/>
</dbReference>
<dbReference type="InterPro" id="IPR007357">
    <property type="entry name" value="PhrB-like"/>
</dbReference>
<gene>
    <name evidence="2" type="ORF">GQS65_16900</name>
</gene>
<dbReference type="EMBL" id="WSZK01000030">
    <property type="protein sequence ID" value="MWG36142.1"/>
    <property type="molecule type" value="Genomic_DNA"/>
</dbReference>
<dbReference type="AlphaFoldDB" id="A0A6B0GMP9"/>
<dbReference type="InterPro" id="IPR014729">
    <property type="entry name" value="Rossmann-like_a/b/a_fold"/>
</dbReference>
<keyword evidence="3" id="KW-1185">Reference proteome</keyword>
<evidence type="ECO:0000256" key="1">
    <source>
        <dbReference type="SAM" id="MobiDB-lite"/>
    </source>
</evidence>
<dbReference type="RefSeq" id="WP_158205797.1">
    <property type="nucleotide sequence ID" value="NZ_WSZK01000030.1"/>
</dbReference>
<comment type="caution">
    <text evidence="2">The sequence shown here is derived from an EMBL/GenBank/DDBJ whole genome shotgun (WGS) entry which is preliminary data.</text>
</comment>
<dbReference type="Gene3D" id="1.10.579.10">
    <property type="entry name" value="DNA Cyclobutane Dipyrimidine Photolyase, subunit A, domain 3"/>
    <property type="match status" value="1"/>
</dbReference>
<evidence type="ECO:0000313" key="2">
    <source>
        <dbReference type="EMBL" id="MWG36142.1"/>
    </source>
</evidence>
<feature type="region of interest" description="Disordered" evidence="1">
    <location>
        <begin position="157"/>
        <end position="194"/>
    </location>
</feature>
<dbReference type="GO" id="GO:0016829">
    <property type="term" value="F:lyase activity"/>
    <property type="evidence" value="ECO:0007669"/>
    <property type="project" value="UniProtKB-KW"/>
</dbReference>
<dbReference type="PANTHER" id="PTHR38657:SF1">
    <property type="entry name" value="SLR1343 PROTEIN"/>
    <property type="match status" value="1"/>
</dbReference>
<dbReference type="InterPro" id="IPR036134">
    <property type="entry name" value="Crypto/Photolyase_FAD-like_sf"/>
</dbReference>
<accession>A0A6B0GMP9</accession>
<protein>
    <submittedName>
        <fullName evidence="2">Cryptochrome/photolyase family protein</fullName>
    </submittedName>
</protein>